<dbReference type="Proteomes" id="UP000695022">
    <property type="component" value="Unplaced"/>
</dbReference>
<dbReference type="PANTHER" id="PTHR33244">
    <property type="entry name" value="INTEGRASE CATALYTIC DOMAIN-CONTAINING PROTEIN-RELATED"/>
    <property type="match status" value="1"/>
</dbReference>
<feature type="region of interest" description="Disordered" evidence="1">
    <location>
        <begin position="139"/>
        <end position="184"/>
    </location>
</feature>
<evidence type="ECO:0000313" key="3">
    <source>
        <dbReference type="RefSeq" id="XP_014673078.1"/>
    </source>
</evidence>
<keyword evidence="2" id="KW-1185">Reference proteome</keyword>
<evidence type="ECO:0000256" key="1">
    <source>
        <dbReference type="SAM" id="MobiDB-lite"/>
    </source>
</evidence>
<organism evidence="2 3">
    <name type="scientific">Priapulus caudatus</name>
    <name type="common">Priapulid worm</name>
    <dbReference type="NCBI Taxonomy" id="37621"/>
    <lineage>
        <taxon>Eukaryota</taxon>
        <taxon>Metazoa</taxon>
        <taxon>Ecdysozoa</taxon>
        <taxon>Scalidophora</taxon>
        <taxon>Priapulida</taxon>
        <taxon>Priapulimorpha</taxon>
        <taxon>Priapulimorphida</taxon>
        <taxon>Priapulidae</taxon>
        <taxon>Priapulus</taxon>
    </lineage>
</organism>
<evidence type="ECO:0000313" key="2">
    <source>
        <dbReference type="Proteomes" id="UP000695022"/>
    </source>
</evidence>
<dbReference type="PANTHER" id="PTHR33244:SF3">
    <property type="entry name" value="PEPTIDASE A2 DOMAIN-CONTAINING PROTEIN"/>
    <property type="match status" value="1"/>
</dbReference>
<proteinExistence type="predicted"/>
<sequence length="184" mass="21056">MLCARTTPIDNHLPSPAELMFNRKVVSNLPIKVTPSQWTTHDPDKVQERLKQRQDTQKHYHDRTGTKDLPPLCPGQFVTLQDHNSGHWSPAKVIEKCLEPRSYMVETPNGGILRRNRKQLRETPWVPKRVHFQDGMKDLIPNRIPKPAESTCEPKGSGRDVQASDTSNRTRSGRISVKPDRLDL</sequence>
<gene>
    <name evidence="3" type="primary">LOC106813460</name>
</gene>
<accession>A0ABM1ELK7</accession>
<reference evidence="3" key="1">
    <citation type="submission" date="2025-08" db="UniProtKB">
        <authorList>
            <consortium name="RefSeq"/>
        </authorList>
    </citation>
    <scope>IDENTIFICATION</scope>
</reference>
<dbReference type="GeneID" id="106813460"/>
<protein>
    <submittedName>
        <fullName evidence="3">Uncharacterized protein LOC106813460</fullName>
    </submittedName>
</protein>
<name>A0ABM1ELK7_PRICU</name>
<dbReference type="RefSeq" id="XP_014673078.1">
    <property type="nucleotide sequence ID" value="XM_014817592.1"/>
</dbReference>